<comment type="caution">
    <text evidence="3">The sequence shown here is derived from an EMBL/GenBank/DDBJ whole genome shotgun (WGS) entry which is preliminary data.</text>
</comment>
<name>A0A9X1VMB2_9FLAO</name>
<organism evidence="3 4">
    <name type="scientific">Polaribacter marinus</name>
    <dbReference type="NCBI Taxonomy" id="2916838"/>
    <lineage>
        <taxon>Bacteria</taxon>
        <taxon>Pseudomonadati</taxon>
        <taxon>Bacteroidota</taxon>
        <taxon>Flavobacteriia</taxon>
        <taxon>Flavobacteriales</taxon>
        <taxon>Flavobacteriaceae</taxon>
    </lineage>
</organism>
<evidence type="ECO:0000259" key="1">
    <source>
        <dbReference type="Pfam" id="PF07075"/>
    </source>
</evidence>
<dbReference type="PIRSF" id="PIRSF016719">
    <property type="entry name" value="UCP016719"/>
    <property type="match status" value="1"/>
</dbReference>
<dbReference type="Gene3D" id="3.40.50.12170">
    <property type="entry name" value="Uncharacterised protein PF07075, DUF1343"/>
    <property type="match status" value="1"/>
</dbReference>
<protein>
    <submittedName>
        <fullName evidence="3">DUF1343 domain-containing protein</fullName>
    </submittedName>
</protein>
<reference evidence="3" key="1">
    <citation type="submission" date="2022-02" db="EMBL/GenBank/DDBJ databases">
        <title>Polaribacter sp. MSW13, isolated from seawater.</title>
        <authorList>
            <person name="Kristyanto S."/>
            <person name="Jung J."/>
            <person name="Jeon C.O."/>
        </authorList>
    </citation>
    <scope>NUCLEOTIDE SEQUENCE</scope>
    <source>
        <strain evidence="3">MSW13</strain>
    </source>
</reference>
<gene>
    <name evidence="3" type="ORF">MC378_06220</name>
</gene>
<dbReference type="RefSeq" id="WP_242177885.1">
    <property type="nucleotide sequence ID" value="NZ_JAKQYM010000003.1"/>
</dbReference>
<evidence type="ECO:0000313" key="3">
    <source>
        <dbReference type="EMBL" id="MCI2228756.1"/>
    </source>
</evidence>
<dbReference type="PANTHER" id="PTHR42915">
    <property type="entry name" value="HYPOTHETICAL 460 KDA PROTEIN IN FEUA-SIGW INTERGENIC REGION [PRECURSOR]"/>
    <property type="match status" value="1"/>
</dbReference>
<keyword evidence="4" id="KW-1185">Reference proteome</keyword>
<evidence type="ECO:0000313" key="4">
    <source>
        <dbReference type="Proteomes" id="UP001139369"/>
    </source>
</evidence>
<sequence length="395" mass="45895">MDKVKTGLDVLVADVKLQKTFKGNVALLCHNASVDSGFKHAAIRFKEIFDTRFVKLFGPQHGFNTDAQDNMIETNHFIHPYFKVPVYSLYSETRIPTDEMLEGINHLFVDLQDVGCRMYTYIYTLTLLLEKCINKDIQIIVLDRPNPINGVDIEGNILDIEFASFIGRHPIPVRHGMTIGEVALMHQKFWATQKVNLKVIKMQYWKREMYFEDTKLPWLLPSPNLSRAESAFTFPSIVLFEGTLLSEGRGTTQPLEIVGHPKIEPFSFYENHLSESIKKSKLKGFAIRPITFLPTFDKNTNEVCGGFQIHITNKKTFQPWRVGQFILREIYHHLGDDFEWKKPPFEYNYTQMPIDIINGTDQLRFWVENNTSVEALESFENLNDYKLQLNEIKIY</sequence>
<feature type="domain" description="Peptidoglycan beta-N-acetylmuramidase NamZ C-terminal" evidence="2">
    <location>
        <begin position="233"/>
        <end position="395"/>
    </location>
</feature>
<proteinExistence type="predicted"/>
<evidence type="ECO:0000259" key="2">
    <source>
        <dbReference type="Pfam" id="PF20732"/>
    </source>
</evidence>
<dbReference type="InterPro" id="IPR048503">
    <property type="entry name" value="NamZ_C"/>
</dbReference>
<dbReference type="PANTHER" id="PTHR42915:SF1">
    <property type="entry name" value="PEPTIDOGLYCAN BETA-N-ACETYLMURAMIDASE NAMZ"/>
    <property type="match status" value="1"/>
</dbReference>
<dbReference type="InterPro" id="IPR048502">
    <property type="entry name" value="NamZ_N"/>
</dbReference>
<feature type="domain" description="Peptidoglycan beta-N-acetylmuramidase NamZ N-terminal" evidence="1">
    <location>
        <begin position="25"/>
        <end position="227"/>
    </location>
</feature>
<dbReference type="EMBL" id="JAKQYM010000003">
    <property type="protein sequence ID" value="MCI2228756.1"/>
    <property type="molecule type" value="Genomic_DNA"/>
</dbReference>
<dbReference type="Proteomes" id="UP001139369">
    <property type="component" value="Unassembled WGS sequence"/>
</dbReference>
<accession>A0A9X1VMB2</accession>
<dbReference type="GO" id="GO:0033922">
    <property type="term" value="F:peptidoglycan beta-N-acetylmuramidase activity"/>
    <property type="evidence" value="ECO:0007669"/>
    <property type="project" value="InterPro"/>
</dbReference>
<dbReference type="InterPro" id="IPR008302">
    <property type="entry name" value="NamZ"/>
</dbReference>
<dbReference type="Pfam" id="PF20732">
    <property type="entry name" value="NamZ_C"/>
    <property type="match status" value="1"/>
</dbReference>
<dbReference type="AlphaFoldDB" id="A0A9X1VMB2"/>
<dbReference type="Gene3D" id="3.90.1150.140">
    <property type="match status" value="1"/>
</dbReference>
<dbReference type="Pfam" id="PF07075">
    <property type="entry name" value="NamZ_N"/>
    <property type="match status" value="1"/>
</dbReference>